<evidence type="ECO:0000313" key="9">
    <source>
        <dbReference type="EMBL" id="GBB84580.1"/>
    </source>
</evidence>
<proteinExistence type="predicted"/>
<dbReference type="PANTHER" id="PTHR33281">
    <property type="entry name" value="UPF0187 PROTEIN YNEE"/>
    <property type="match status" value="1"/>
</dbReference>
<evidence type="ECO:0000256" key="6">
    <source>
        <dbReference type="ARBA" id="ARBA00023065"/>
    </source>
</evidence>
<evidence type="ECO:0000313" key="10">
    <source>
        <dbReference type="EMBL" id="GES92687.1"/>
    </source>
</evidence>
<comment type="caution">
    <text evidence="9">The sequence shown here is derived from an EMBL/GenBank/DDBJ whole genome shotgun (WGS) entry which is preliminary data.</text>
</comment>
<evidence type="ECO:0000256" key="2">
    <source>
        <dbReference type="ARBA" id="ARBA00022448"/>
    </source>
</evidence>
<keyword evidence="7 8" id="KW-0472">Membrane</keyword>
<dbReference type="EMBL" id="BLAL01000215">
    <property type="protein sequence ID" value="GES92687.1"/>
    <property type="molecule type" value="Genomic_DNA"/>
</dbReference>
<evidence type="ECO:0000256" key="1">
    <source>
        <dbReference type="ARBA" id="ARBA00004651"/>
    </source>
</evidence>
<dbReference type="OrthoDB" id="1368at2759"/>
<dbReference type="GO" id="GO:0005886">
    <property type="term" value="C:plasma membrane"/>
    <property type="evidence" value="ECO:0007669"/>
    <property type="project" value="UniProtKB-SubCell"/>
</dbReference>
<accession>A0A2Z6Q3N0</accession>
<feature type="transmembrane region" description="Helical" evidence="8">
    <location>
        <begin position="40"/>
        <end position="59"/>
    </location>
</feature>
<evidence type="ECO:0000256" key="3">
    <source>
        <dbReference type="ARBA" id="ARBA00022475"/>
    </source>
</evidence>
<evidence type="ECO:0000256" key="8">
    <source>
        <dbReference type="SAM" id="Phobius"/>
    </source>
</evidence>
<dbReference type="PANTHER" id="PTHR33281:SF19">
    <property type="entry name" value="VOLTAGE-DEPENDENT ANION CHANNEL-FORMING PROTEIN YNEE"/>
    <property type="match status" value="1"/>
</dbReference>
<dbReference type="InterPro" id="IPR044669">
    <property type="entry name" value="YneE/VCCN1/2-like"/>
</dbReference>
<reference evidence="9 11" key="1">
    <citation type="submission" date="2017-11" db="EMBL/GenBank/DDBJ databases">
        <title>The genome of Rhizophagus clarus HR1 reveals common genetic basis of auxotrophy among arbuscular mycorrhizal fungi.</title>
        <authorList>
            <person name="Kobayashi Y."/>
        </authorList>
    </citation>
    <scope>NUCLEOTIDE SEQUENCE [LARGE SCALE GENOMIC DNA]</scope>
    <source>
        <strain evidence="9 11">HR1</strain>
    </source>
</reference>
<keyword evidence="5 8" id="KW-1133">Transmembrane helix</keyword>
<keyword evidence="6" id="KW-0406">Ion transport</keyword>
<keyword evidence="2" id="KW-0813">Transport</keyword>
<evidence type="ECO:0000256" key="5">
    <source>
        <dbReference type="ARBA" id="ARBA00022989"/>
    </source>
</evidence>
<name>A0A2Z6Q3N0_9GLOM</name>
<dbReference type="EMBL" id="BEXD01000131">
    <property type="protein sequence ID" value="GBB84580.1"/>
    <property type="molecule type" value="Genomic_DNA"/>
</dbReference>
<protein>
    <submittedName>
        <fullName evidence="10">Bestrophin, RFP-TM, chloride channel-domain-containing protein</fullName>
    </submittedName>
</protein>
<keyword evidence="11" id="KW-1185">Reference proteome</keyword>
<keyword evidence="4 8" id="KW-0812">Transmembrane</keyword>
<organism evidence="9 11">
    <name type="scientific">Rhizophagus clarus</name>
    <dbReference type="NCBI Taxonomy" id="94130"/>
    <lineage>
        <taxon>Eukaryota</taxon>
        <taxon>Fungi</taxon>
        <taxon>Fungi incertae sedis</taxon>
        <taxon>Mucoromycota</taxon>
        <taxon>Glomeromycotina</taxon>
        <taxon>Glomeromycetes</taxon>
        <taxon>Glomerales</taxon>
        <taxon>Glomeraceae</taxon>
        <taxon>Rhizophagus</taxon>
    </lineage>
</organism>
<dbReference type="STRING" id="94130.A0A2Z6Q3N0"/>
<gene>
    <name evidence="10" type="ORF">RCL2_001945200</name>
    <name evidence="9" type="ORF">RclHR1_11150005</name>
</gene>
<comment type="subcellular location">
    <subcellularLocation>
        <location evidence="1">Cell membrane</location>
        <topology evidence="1">Multi-pass membrane protein</topology>
    </subcellularLocation>
</comment>
<evidence type="ECO:0000313" key="11">
    <source>
        <dbReference type="Proteomes" id="UP000247702"/>
    </source>
</evidence>
<dbReference type="Pfam" id="PF25539">
    <property type="entry name" value="Bestrophin_2"/>
    <property type="match status" value="1"/>
</dbReference>
<dbReference type="Proteomes" id="UP000247702">
    <property type="component" value="Unassembled WGS sequence"/>
</dbReference>
<keyword evidence="3" id="KW-1003">Cell membrane</keyword>
<reference evidence="10" key="2">
    <citation type="submission" date="2019-10" db="EMBL/GenBank/DDBJ databases">
        <title>Conservation and host-specific expression of non-tandemly repeated heterogenous ribosome RNA gene in arbuscular mycorrhizal fungi.</title>
        <authorList>
            <person name="Maeda T."/>
            <person name="Kobayashi Y."/>
            <person name="Nakagawa T."/>
            <person name="Ezawa T."/>
            <person name="Yamaguchi K."/>
            <person name="Bino T."/>
            <person name="Nishimoto Y."/>
            <person name="Shigenobu S."/>
            <person name="Kawaguchi M."/>
        </authorList>
    </citation>
    <scope>NUCLEOTIDE SEQUENCE</scope>
    <source>
        <strain evidence="10">HR1</strain>
    </source>
</reference>
<dbReference type="AlphaFoldDB" id="A0A2Z6Q3N0"/>
<evidence type="ECO:0000256" key="4">
    <source>
        <dbReference type="ARBA" id="ARBA00022692"/>
    </source>
</evidence>
<evidence type="ECO:0000256" key="7">
    <source>
        <dbReference type="ARBA" id="ARBA00023136"/>
    </source>
</evidence>
<feature type="transmembrane region" description="Helical" evidence="8">
    <location>
        <begin position="65"/>
        <end position="85"/>
    </location>
</feature>
<dbReference type="GO" id="GO:0005254">
    <property type="term" value="F:chloride channel activity"/>
    <property type="evidence" value="ECO:0007669"/>
    <property type="project" value="InterPro"/>
</dbReference>
<dbReference type="Proteomes" id="UP000615446">
    <property type="component" value="Unassembled WGS sequence"/>
</dbReference>
<sequence>MQKRSARYAIERFENPKIYNPYVFHRPNIFRWKGSVIPKVLPQSTFVTILAAIVTYLYEKTEINLGIKASFIPVLGLVVSLLLAYRTNTAYDRYWEGLKTWSSMVVAIRNMARCIWVNINAEDSEKVIDDKTKAEHIAEKKAAINLLLGFAIATKHYLREEPVKFDDIKPFISNNDRNSPGVQNLVSSRDYFSETSNNSTGTFGEKFMKNIKKMLPTFNSKNKINHNLPYELTLYISSYIHRQHVKKTTDDSTIGILYSNLNSLTDCLTTFEKILRSPIPLAYAIHLSQVTWIYCLSLPFQLVQDLGWITIPVTFFSTMTLYGVEQIANEIENPFGWDENDLGLDDFCGLLNRELSHVTSEPIPPVNEWIFTKENMPFETVNIASIQHHNLNEVKAIINSNISESVEKNVENVENDENQNNNDTIIKME</sequence>